<dbReference type="SUPFAM" id="SSF55874">
    <property type="entry name" value="ATPase domain of HSP90 chaperone/DNA topoisomerase II/histidine kinase"/>
    <property type="match status" value="1"/>
</dbReference>
<dbReference type="Proteomes" id="UP000240608">
    <property type="component" value="Unassembled WGS sequence"/>
</dbReference>
<evidence type="ECO:0000313" key="1">
    <source>
        <dbReference type="EMBL" id="PTB90915.1"/>
    </source>
</evidence>
<comment type="caution">
    <text evidence="1">The sequence shown here is derived from an EMBL/GenBank/DDBJ whole genome shotgun (WGS) entry which is preliminary data.</text>
</comment>
<proteinExistence type="predicted"/>
<dbReference type="Gene3D" id="3.30.565.10">
    <property type="entry name" value="Histidine kinase-like ATPase, C-terminal domain"/>
    <property type="match status" value="1"/>
</dbReference>
<name>A0A2T4DAQ1_9BACT</name>
<evidence type="ECO:0000313" key="2">
    <source>
        <dbReference type="Proteomes" id="UP000240608"/>
    </source>
</evidence>
<accession>A0A2T4DAQ1</accession>
<sequence>RWIWELIQNAKDVNNNGKVRIAVELILGKDPSLIFKHNGRPFTADNIRFLIEQISTKDRKKDDEGKRKTTGKFGTGFLTTHLLSEKVLIDAVAKEPGLDHRKFQLELDRTGFDLEEITDSVRKSKKSVENLDNLPPFEYYNENEFNTTFEYRLDDALGIKIAKVGLTDLIKCLPYSLAFVEEIESVELQPAGFKYNLLNTQSFQNGIKIITIGQTKNGNSSSSQLALLSKGFTTVALPISLDQNNTLSI</sequence>
<feature type="non-terminal residue" evidence="1">
    <location>
        <position position="249"/>
    </location>
</feature>
<reference evidence="1 2" key="1">
    <citation type="submission" date="2018-03" db="EMBL/GenBank/DDBJ databases">
        <title>Cross-interface Injection: A General Nanoliter Liquid Handling Method Applied to Single Cells Genome Amplification Automated Nanoliter Liquid Handling Applied to Single Cell Multiple Displacement Amplification.</title>
        <authorList>
            <person name="Yun J."/>
            <person name="Xu P."/>
            <person name="Xu J."/>
            <person name="Dai X."/>
            <person name="Wang Y."/>
            <person name="Zheng X."/>
            <person name="Cao C."/>
            <person name="Yi Q."/>
            <person name="Zhu Y."/>
            <person name="Wang L."/>
            <person name="Dong Z."/>
            <person name="Huang Y."/>
            <person name="Huang L."/>
            <person name="Du W."/>
        </authorList>
    </citation>
    <scope>NUCLEOTIDE SEQUENCE [LARGE SCALE GENOMIC DNA]</scope>
    <source>
        <strain evidence="1 2">Z-D1-2</strain>
    </source>
</reference>
<feature type="non-terminal residue" evidence="1">
    <location>
        <position position="1"/>
    </location>
</feature>
<dbReference type="NCBIfam" id="NF047352">
    <property type="entry name" value="P_loop_sacsin"/>
    <property type="match status" value="1"/>
</dbReference>
<dbReference type="AlphaFoldDB" id="A0A2T4DAQ1"/>
<protein>
    <recommendedName>
        <fullName evidence="3">ATP-binding protein</fullName>
    </recommendedName>
</protein>
<evidence type="ECO:0008006" key="3">
    <source>
        <dbReference type="Google" id="ProtNLM"/>
    </source>
</evidence>
<organism evidence="1 2">
    <name type="scientific">Marivirga lumbricoides</name>
    <dbReference type="NCBI Taxonomy" id="1046115"/>
    <lineage>
        <taxon>Bacteria</taxon>
        <taxon>Pseudomonadati</taxon>
        <taxon>Bacteroidota</taxon>
        <taxon>Cytophagia</taxon>
        <taxon>Cytophagales</taxon>
        <taxon>Marivirgaceae</taxon>
        <taxon>Marivirga</taxon>
    </lineage>
</organism>
<dbReference type="InterPro" id="IPR036890">
    <property type="entry name" value="HATPase_C_sf"/>
</dbReference>
<gene>
    <name evidence="1" type="ORF">C9994_16485</name>
</gene>
<dbReference type="EMBL" id="PYVU01000521">
    <property type="protein sequence ID" value="PTB90915.1"/>
    <property type="molecule type" value="Genomic_DNA"/>
</dbReference>